<keyword evidence="4" id="KW-0028">Amino-acid biosynthesis</keyword>
<evidence type="ECO:0000256" key="6">
    <source>
        <dbReference type="ARBA" id="ARBA00023102"/>
    </source>
</evidence>
<evidence type="ECO:0000256" key="3">
    <source>
        <dbReference type="ARBA" id="ARBA00012721"/>
    </source>
</evidence>
<dbReference type="Proteomes" id="UP001357485">
    <property type="component" value="Unassembled WGS sequence"/>
</dbReference>
<dbReference type="PANTHER" id="PTHR42945:SF1">
    <property type="entry name" value="HISTIDINE BIOSYNTHESIS BIFUNCTIONAL PROTEIN HIS7"/>
    <property type="match status" value="1"/>
</dbReference>
<feature type="domain" description="Phosphoribosyl-AMP cyclohydrolase" evidence="7">
    <location>
        <begin position="222"/>
        <end position="281"/>
    </location>
</feature>
<keyword evidence="5" id="KW-0378">Hydrolase</keyword>
<dbReference type="SUPFAM" id="SSF141734">
    <property type="entry name" value="HisI-like"/>
    <property type="match status" value="1"/>
</dbReference>
<dbReference type="InterPro" id="IPR038019">
    <property type="entry name" value="PRib_AMP_CycHydrolase_sf"/>
</dbReference>
<comment type="pathway">
    <text evidence="2">Amino-acid biosynthesis; L-histidine biosynthesis; L-histidine from 5-phospho-alpha-D-ribose 1-diphosphate: step 3/9.</text>
</comment>
<dbReference type="EC" id="3.5.4.19" evidence="3"/>
<dbReference type="Pfam" id="PF01502">
    <property type="entry name" value="PRA-CH"/>
    <property type="match status" value="1"/>
</dbReference>
<evidence type="ECO:0000313" key="9">
    <source>
        <dbReference type="Proteomes" id="UP001357485"/>
    </source>
</evidence>
<proteinExistence type="predicted"/>
<dbReference type="PANTHER" id="PTHR42945">
    <property type="entry name" value="HISTIDINE BIOSYNTHESIS BIFUNCTIONAL PROTEIN"/>
    <property type="match status" value="1"/>
</dbReference>
<accession>A0ABR0LPI2</accession>
<gene>
    <name evidence="8" type="primary">HIS4_1</name>
    <name evidence="8" type="ORF">LTR16_002502</name>
</gene>
<dbReference type="EMBL" id="JAVRRA010016610">
    <property type="protein sequence ID" value="KAK5201489.1"/>
    <property type="molecule type" value="Genomic_DNA"/>
</dbReference>
<organism evidence="8 9">
    <name type="scientific">Cryomyces antarcticus</name>
    <dbReference type="NCBI Taxonomy" id="329879"/>
    <lineage>
        <taxon>Eukaryota</taxon>
        <taxon>Fungi</taxon>
        <taxon>Dikarya</taxon>
        <taxon>Ascomycota</taxon>
        <taxon>Pezizomycotina</taxon>
        <taxon>Dothideomycetes</taxon>
        <taxon>Dothideomycetes incertae sedis</taxon>
        <taxon>Cryomyces</taxon>
    </lineage>
</organism>
<comment type="caution">
    <text evidence="8">The sequence shown here is derived from an EMBL/GenBank/DDBJ whole genome shotgun (WGS) entry which is preliminary data.</text>
</comment>
<evidence type="ECO:0000256" key="5">
    <source>
        <dbReference type="ARBA" id="ARBA00022801"/>
    </source>
</evidence>
<dbReference type="Gene3D" id="3.10.20.810">
    <property type="entry name" value="Phosphoribosyl-AMP cyclohydrolase"/>
    <property type="match status" value="1"/>
</dbReference>
<comment type="catalytic activity">
    <reaction evidence="1">
        <text>1-(5-phospho-beta-D-ribosyl)-5'-AMP + H2O = 1-(5-phospho-beta-D-ribosyl)-5-[(5-phospho-beta-D-ribosylamino)methylideneamino]imidazole-4-carboxamide</text>
        <dbReference type="Rhea" id="RHEA:20049"/>
        <dbReference type="ChEBI" id="CHEBI:15377"/>
        <dbReference type="ChEBI" id="CHEBI:58435"/>
        <dbReference type="ChEBI" id="CHEBI:59457"/>
        <dbReference type="EC" id="3.5.4.19"/>
    </reaction>
</comment>
<keyword evidence="9" id="KW-1185">Reference proteome</keyword>
<dbReference type="InterPro" id="IPR002496">
    <property type="entry name" value="PRib_AMP_CycHydrolase_dom"/>
</dbReference>
<evidence type="ECO:0000256" key="1">
    <source>
        <dbReference type="ARBA" id="ARBA00000024"/>
    </source>
</evidence>
<protein>
    <recommendedName>
        <fullName evidence="3">phosphoribosyl-AMP cyclohydrolase</fullName>
        <ecNumber evidence="3">3.5.4.19</ecNumber>
    </recommendedName>
</protein>
<feature type="non-terminal residue" evidence="8">
    <location>
        <position position="282"/>
    </location>
</feature>
<keyword evidence="6" id="KW-0368">Histidine biosynthesis</keyword>
<evidence type="ECO:0000256" key="4">
    <source>
        <dbReference type="ARBA" id="ARBA00022605"/>
    </source>
</evidence>
<evidence type="ECO:0000256" key="2">
    <source>
        <dbReference type="ARBA" id="ARBA00005169"/>
    </source>
</evidence>
<reference evidence="8 9" key="1">
    <citation type="submission" date="2023-08" db="EMBL/GenBank/DDBJ databases">
        <title>Black Yeasts Isolated from many extreme environments.</title>
        <authorList>
            <person name="Coleine C."/>
            <person name="Stajich J.E."/>
            <person name="Selbmann L."/>
        </authorList>
    </citation>
    <scope>NUCLEOTIDE SEQUENCE [LARGE SCALE GENOMIC DNA]</scope>
    <source>
        <strain evidence="8 9">CCFEE 536</strain>
    </source>
</reference>
<evidence type="ECO:0000313" key="8">
    <source>
        <dbReference type="EMBL" id="KAK5201489.1"/>
    </source>
</evidence>
<evidence type="ECO:0000259" key="7">
    <source>
        <dbReference type="Pfam" id="PF01502"/>
    </source>
</evidence>
<sequence length="282" mass="30422">MTSSILPAIDIANYTSATLGLDAKALSYLGSVYTTITPETIDDAFVYLQQTVRLFAAHFNVTAIPSLDDVLSFLDSGAAKVFVSQPQLEQLETVKTVDLSRVVLSLAGHIQEEIKLITNKPVGIYLHDLQDAGTVEALLPQMGSHRPPVYVSLANPTAAHALQLAKLSATPIVPATLLTIDAKANPNMISVASLLLANATSDRPDGLFTTLVTDERGIALGLVYSSEESVAESLRTGRGVYQSRKRGLWYKGESSGDVQELVRIALDCDHDCLRFVVRQKGR</sequence>
<name>A0ABR0LPI2_9PEZI</name>